<protein>
    <recommendedName>
        <fullName evidence="3">Deacetylase sirtuin-type domain-containing protein</fullName>
    </recommendedName>
</protein>
<organism evidence="1 2">
    <name type="scientific">Desulfofervidus auxilii</name>
    <dbReference type="NCBI Taxonomy" id="1621989"/>
    <lineage>
        <taxon>Bacteria</taxon>
        <taxon>Pseudomonadati</taxon>
        <taxon>Thermodesulfobacteriota</taxon>
        <taxon>Candidatus Desulfofervidia</taxon>
        <taxon>Candidatus Desulfofervidales</taxon>
        <taxon>Candidatus Desulfofervidaceae</taxon>
        <taxon>Candidatus Desulfofervidus</taxon>
    </lineage>
</organism>
<reference evidence="1 2" key="1">
    <citation type="submission" date="2015-10" db="EMBL/GenBank/DDBJ databases">
        <title>Candidatus Desulfofervidus auxilii, a hydrogenotrophic sulfate-reducing bacterium involved in the thermophilic anaerobic oxidation of methane.</title>
        <authorList>
            <person name="Krukenberg V."/>
            <person name="Richter M."/>
            <person name="Wegener G."/>
        </authorList>
    </citation>
    <scope>NUCLEOTIDE SEQUENCE [LARGE SCALE GENOMIC DNA]</scope>
    <source>
        <strain evidence="1 2">HS1</strain>
    </source>
</reference>
<dbReference type="InterPro" id="IPR029035">
    <property type="entry name" value="DHS-like_NAD/FAD-binding_dom"/>
</dbReference>
<evidence type="ECO:0008006" key="3">
    <source>
        <dbReference type="Google" id="ProtNLM"/>
    </source>
</evidence>
<keyword evidence="2" id="KW-1185">Reference proteome</keyword>
<accession>A0A7U4QIS0</accession>
<dbReference type="Pfam" id="PF13289">
    <property type="entry name" value="SIR2_2"/>
    <property type="match status" value="1"/>
</dbReference>
<dbReference type="Proteomes" id="UP000070560">
    <property type="component" value="Chromosome"/>
</dbReference>
<sequence length="336" mass="39573">MAKRNILILTGAGFGKDAGLPLEEEIMPFGVKVCEKKKPELLEGLTKQWQKIDKSKSFKEYSFEEALTKVILEEQLSFRTEEERLELLDIKLGILEILVQSLKRPLMSESEIPRHYFDFIYRYKDYAHFATLNYDYLIEKILIQEKIPWNYGIDVDENDLSLGHSYLKGEEGDLPDVFRYYKLHGSFNWHFCWRCQNIRISDLRDFGISGETFSKTDRFTQLCDKCAHNSGQAVLQPLVIPPSAIKYYNIPIFLELWFIFTRIIQQVEKIILIGCSVRDDDTMLIQALYNLSQKNPNLRKIVVINPDKRIENKVRSYTNFNNIKSYTLLEYFLRMD</sequence>
<dbReference type="EMBL" id="CP013015">
    <property type="protein sequence ID" value="AMM40127.1"/>
    <property type="molecule type" value="Genomic_DNA"/>
</dbReference>
<dbReference type="OrthoDB" id="7054911at2"/>
<gene>
    <name evidence="1" type="ORF">HS1_000321</name>
</gene>
<name>A0A7U4QIS0_DESA2</name>
<evidence type="ECO:0000313" key="2">
    <source>
        <dbReference type="Proteomes" id="UP000070560"/>
    </source>
</evidence>
<evidence type="ECO:0000313" key="1">
    <source>
        <dbReference type="EMBL" id="AMM40127.1"/>
    </source>
</evidence>
<dbReference type="KEGG" id="daw:HS1_000321"/>
<dbReference type="AlphaFoldDB" id="A0A7U4QIS0"/>
<dbReference type="SUPFAM" id="SSF52467">
    <property type="entry name" value="DHS-like NAD/FAD-binding domain"/>
    <property type="match status" value="1"/>
</dbReference>
<proteinExistence type="predicted"/>